<accession>A0A0F0IM18</accession>
<evidence type="ECO:0000256" key="4">
    <source>
        <dbReference type="ARBA" id="ARBA00023002"/>
    </source>
</evidence>
<dbReference type="EMBL" id="JZEE01000026">
    <property type="protein sequence ID" value="KJK68740.1"/>
    <property type="molecule type" value="Genomic_DNA"/>
</dbReference>
<keyword evidence="3" id="KW-0274">FAD</keyword>
<evidence type="ECO:0000256" key="3">
    <source>
        <dbReference type="ARBA" id="ARBA00022827"/>
    </source>
</evidence>
<evidence type="ECO:0000313" key="8">
    <source>
        <dbReference type="Proteomes" id="UP000033540"/>
    </source>
</evidence>
<gene>
    <name evidence="7" type="ORF">P875_00075747</name>
</gene>
<proteinExistence type="inferred from homology"/>
<dbReference type="InterPro" id="IPR036188">
    <property type="entry name" value="FAD/NAD-bd_sf"/>
</dbReference>
<dbReference type="InterPro" id="IPR002938">
    <property type="entry name" value="FAD-bd"/>
</dbReference>
<comment type="caution">
    <text evidence="7">The sequence shown here is derived from an EMBL/GenBank/DDBJ whole genome shotgun (WGS) entry which is preliminary data.</text>
</comment>
<dbReference type="GO" id="GO:0004497">
    <property type="term" value="F:monooxygenase activity"/>
    <property type="evidence" value="ECO:0007669"/>
    <property type="project" value="UniProtKB-KW"/>
</dbReference>
<keyword evidence="5" id="KW-0503">Monooxygenase</keyword>
<comment type="similarity">
    <text evidence="1">Belongs to the paxM FAD-dependent monooxygenase family.</text>
</comment>
<dbReference type="Pfam" id="PF01494">
    <property type="entry name" value="FAD_binding_3"/>
    <property type="match status" value="1"/>
</dbReference>
<organism evidence="7 8">
    <name type="scientific">Aspergillus parasiticus (strain ATCC 56775 / NRRL 5862 / SRRC 143 / SU-1)</name>
    <dbReference type="NCBI Taxonomy" id="1403190"/>
    <lineage>
        <taxon>Eukaryota</taxon>
        <taxon>Fungi</taxon>
        <taxon>Dikarya</taxon>
        <taxon>Ascomycota</taxon>
        <taxon>Pezizomycotina</taxon>
        <taxon>Eurotiomycetes</taxon>
        <taxon>Eurotiomycetidae</taxon>
        <taxon>Eurotiales</taxon>
        <taxon>Aspergillaceae</taxon>
        <taxon>Aspergillus</taxon>
        <taxon>Aspergillus subgen. Circumdati</taxon>
    </lineage>
</organism>
<dbReference type="OrthoDB" id="16820at2759"/>
<sequence length="408" mass="46178">MSTPENVAITGAGLSGLTLALALHRQSIPCTIYEARSAPLDIGGAIMLSPNALRILDILGVYQRIRPEGYEFDHLYFRSPDNELIDTFEFGHLKYGYHGLRIYRHVLIKELSEMVAQANIPVHYNKKFLQVISETSSDVTWQFDDDTTATAACLVGADGIHSRVRKYLYPDLEPRFTNAVGVTAAVPTSQLEAPDEYRLPVTIMNPKHGAFVIAPQLKDGSEVLIGRQKHAPQLGREGWDRLLNDKQWCIDFLRDGVNDFPEIVQRAVSQISPAKINLWPFHVVPKLDRWSSRLCRVVILGDAAHAIPPTAGQGVNQAFEDVYTYSLILARKSEDISLEKALRLWQQGRQARVDKVLELNAQIDKRRMPKQDGDNEPDVHQGFDLEWLYSPDFDAMVDEWQQMYEDLV</sequence>
<reference evidence="7 8" key="1">
    <citation type="submission" date="2015-02" db="EMBL/GenBank/DDBJ databases">
        <title>Draft genome sequence of Aspergillus parasiticus SU-1.</title>
        <authorList>
            <person name="Yu J."/>
            <person name="Fedorova N."/>
            <person name="Yin Y."/>
            <person name="Losada L."/>
            <person name="Zafar N."/>
            <person name="Taujale R."/>
            <person name="Ehrlich K.C."/>
            <person name="Bhatnagar D."/>
            <person name="Cleveland T.E."/>
            <person name="Bennett J.W."/>
            <person name="Nierman W.C."/>
        </authorList>
    </citation>
    <scope>NUCLEOTIDE SEQUENCE [LARGE SCALE GENOMIC DNA]</scope>
    <source>
        <strain evidence="8">ATCC 56775 / NRRL 5862 / SRRC 143 / SU-1</strain>
    </source>
</reference>
<dbReference type="PRINTS" id="PR00420">
    <property type="entry name" value="RNGMNOXGNASE"/>
</dbReference>
<dbReference type="PANTHER" id="PTHR13789">
    <property type="entry name" value="MONOOXYGENASE"/>
    <property type="match status" value="1"/>
</dbReference>
<dbReference type="FunFam" id="3.50.50.60:FF:000156">
    <property type="entry name" value="Salicylate hydroxylase, putative"/>
    <property type="match status" value="1"/>
</dbReference>
<protein>
    <submittedName>
        <fullName evidence="7">FAD binding domain protein</fullName>
    </submittedName>
</protein>
<dbReference type="Gene3D" id="3.50.50.60">
    <property type="entry name" value="FAD/NAD(P)-binding domain"/>
    <property type="match status" value="1"/>
</dbReference>
<evidence type="ECO:0000259" key="6">
    <source>
        <dbReference type="Pfam" id="PF01494"/>
    </source>
</evidence>
<evidence type="ECO:0000256" key="1">
    <source>
        <dbReference type="ARBA" id="ARBA00007992"/>
    </source>
</evidence>
<keyword evidence="4" id="KW-0560">Oxidoreductase</keyword>
<dbReference type="PANTHER" id="PTHR13789:SF316">
    <property type="entry name" value="FAD-BINDING DOMAIN-CONTAINING PROTEIN"/>
    <property type="match status" value="1"/>
</dbReference>
<dbReference type="Proteomes" id="UP000033540">
    <property type="component" value="Unassembled WGS sequence"/>
</dbReference>
<keyword evidence="2" id="KW-0285">Flavoprotein</keyword>
<dbReference type="AlphaFoldDB" id="A0A0F0IM18"/>
<evidence type="ECO:0000313" key="7">
    <source>
        <dbReference type="EMBL" id="KJK68740.1"/>
    </source>
</evidence>
<name>A0A0F0IM18_ASPPU</name>
<dbReference type="SUPFAM" id="SSF51905">
    <property type="entry name" value="FAD/NAD(P)-binding domain"/>
    <property type="match status" value="1"/>
</dbReference>
<feature type="domain" description="FAD-binding" evidence="6">
    <location>
        <begin position="6"/>
        <end position="357"/>
    </location>
</feature>
<evidence type="ECO:0000256" key="5">
    <source>
        <dbReference type="ARBA" id="ARBA00023033"/>
    </source>
</evidence>
<dbReference type="InterPro" id="IPR050493">
    <property type="entry name" value="FAD-dep_Monooxygenase_BioMet"/>
</dbReference>
<dbReference type="STRING" id="1403190.A0A0F0IM18"/>
<dbReference type="GO" id="GO:0071949">
    <property type="term" value="F:FAD binding"/>
    <property type="evidence" value="ECO:0007669"/>
    <property type="project" value="InterPro"/>
</dbReference>
<evidence type="ECO:0000256" key="2">
    <source>
        <dbReference type="ARBA" id="ARBA00022630"/>
    </source>
</evidence>